<dbReference type="RefSeq" id="WP_405339594.1">
    <property type="nucleotide sequence ID" value="NZ_JBANFI010000005.1"/>
</dbReference>
<dbReference type="Gene3D" id="3.10.129.10">
    <property type="entry name" value="Hotdog Thioesterase"/>
    <property type="match status" value="1"/>
</dbReference>
<dbReference type="Pfam" id="PF03061">
    <property type="entry name" value="4HBT"/>
    <property type="match status" value="1"/>
</dbReference>
<dbReference type="InterPro" id="IPR003736">
    <property type="entry name" value="PAAI_dom"/>
</dbReference>
<evidence type="ECO:0000259" key="2">
    <source>
        <dbReference type="Pfam" id="PF03061"/>
    </source>
</evidence>
<evidence type="ECO:0000256" key="1">
    <source>
        <dbReference type="ARBA" id="ARBA00022801"/>
    </source>
</evidence>
<dbReference type="InterPro" id="IPR006683">
    <property type="entry name" value="Thioestr_dom"/>
</dbReference>
<dbReference type="SUPFAM" id="SSF54637">
    <property type="entry name" value="Thioesterase/thiol ester dehydrase-isomerase"/>
    <property type="match status" value="1"/>
</dbReference>
<dbReference type="EMBL" id="JBANFI010000005">
    <property type="protein sequence ID" value="MFK7161165.1"/>
    <property type="molecule type" value="Genomic_DNA"/>
</dbReference>
<protein>
    <submittedName>
        <fullName evidence="3">PaaI family thioesterase</fullName>
        <ecNumber evidence="3">3.1.2.-</ecNumber>
    </submittedName>
</protein>
<keyword evidence="4" id="KW-1185">Reference proteome</keyword>
<name>A0ABW8PY39_9GAMM</name>
<dbReference type="CDD" id="cd03443">
    <property type="entry name" value="PaaI_thioesterase"/>
    <property type="match status" value="1"/>
</dbReference>
<comment type="caution">
    <text evidence="3">The sequence shown here is derived from an EMBL/GenBank/DDBJ whole genome shotgun (WGS) entry which is preliminary data.</text>
</comment>
<proteinExistence type="predicted"/>
<keyword evidence="1 3" id="KW-0378">Hydrolase</keyword>
<reference evidence="3 4" key="1">
    <citation type="submission" date="2024-02" db="EMBL/GenBank/DDBJ databases">
        <title>Marinospirillum sp. MEB 164 isolated from Lonar lake sediment.</title>
        <authorList>
            <person name="Joshi A."/>
            <person name="Thite S."/>
        </authorList>
    </citation>
    <scope>NUCLEOTIDE SEQUENCE [LARGE SCALE GENOMIC DNA]</scope>
    <source>
        <strain evidence="3 4">MEB164</strain>
    </source>
</reference>
<evidence type="ECO:0000313" key="3">
    <source>
        <dbReference type="EMBL" id="MFK7161165.1"/>
    </source>
</evidence>
<dbReference type="InterPro" id="IPR029069">
    <property type="entry name" value="HotDog_dom_sf"/>
</dbReference>
<dbReference type="NCBIfam" id="TIGR00369">
    <property type="entry name" value="unchar_dom_1"/>
    <property type="match status" value="1"/>
</dbReference>
<sequence>MMTPEQQHRGIAGFMQMIPHCKEIGMSLDHIQADSSVVLRLDPRPELTGNATLGLIHGGVLTVLMDTACGSAAILGLPYPEICPTVDLRLDHYSAANNQRPLFCRAWATHVTQQIVFTEGVIWQDEGQLLAKGTGTFMRLGAERTPAGFAQHLFGVEPQA</sequence>
<dbReference type="PANTHER" id="PTHR43240">
    <property type="entry name" value="1,4-DIHYDROXY-2-NAPHTHOYL-COA THIOESTERASE 1"/>
    <property type="match status" value="1"/>
</dbReference>
<dbReference type="Proteomes" id="UP001621714">
    <property type="component" value="Unassembled WGS sequence"/>
</dbReference>
<evidence type="ECO:0000313" key="4">
    <source>
        <dbReference type="Proteomes" id="UP001621714"/>
    </source>
</evidence>
<feature type="domain" description="Thioesterase" evidence="2">
    <location>
        <begin position="54"/>
        <end position="130"/>
    </location>
</feature>
<organism evidence="3 4">
    <name type="scientific">Marinospirillum alkalitolerans</name>
    <dbReference type="NCBI Taxonomy" id="3123374"/>
    <lineage>
        <taxon>Bacteria</taxon>
        <taxon>Pseudomonadati</taxon>
        <taxon>Pseudomonadota</taxon>
        <taxon>Gammaproteobacteria</taxon>
        <taxon>Oceanospirillales</taxon>
        <taxon>Oceanospirillaceae</taxon>
        <taxon>Marinospirillum</taxon>
    </lineage>
</organism>
<dbReference type="GO" id="GO:0016787">
    <property type="term" value="F:hydrolase activity"/>
    <property type="evidence" value="ECO:0007669"/>
    <property type="project" value="UniProtKB-KW"/>
</dbReference>
<dbReference type="EC" id="3.1.2.-" evidence="3"/>
<accession>A0ABW8PY39</accession>
<dbReference type="PANTHER" id="PTHR43240:SF7">
    <property type="entry name" value="BLR7284 PROTEIN"/>
    <property type="match status" value="1"/>
</dbReference>
<gene>
    <name evidence="3" type="ORF">V6U78_08960</name>
</gene>